<dbReference type="EMBL" id="CP019728">
    <property type="protein sequence ID" value="AQS52555.1"/>
    <property type="molecule type" value="Genomic_DNA"/>
</dbReference>
<accession>A0A1S6IM03</accession>
<dbReference type="AlphaFoldDB" id="A0A1S6IM03"/>
<proteinExistence type="predicted"/>
<name>A0A1S6IM03_9LACT</name>
<protein>
    <submittedName>
        <fullName evidence="1">Uncharacterized protein</fullName>
    </submittedName>
</protein>
<dbReference type="RefSeq" id="WP_156179547.1">
    <property type="nucleotide sequence ID" value="NZ_BBYN01000005.1"/>
</dbReference>
<keyword evidence="2" id="KW-1185">Reference proteome</keyword>
<dbReference type="OrthoDB" id="2620596at2"/>
<gene>
    <name evidence="1" type="ORF">BW727_100145</name>
</gene>
<reference evidence="1 2" key="1">
    <citation type="journal article" date="2014" name="Int. J. Syst. Evol. Microbiol.">
        <title>Jeotgalibaca dankookensis gen. nov., sp. nov., a member of the family Carnobacteriaceae, isolated from seujeot (Korean traditional food).</title>
        <authorList>
            <person name="Lee D.G."/>
            <person name="Trujillo M.E."/>
            <person name="Kang H."/>
            <person name="Ahn T.Y."/>
        </authorList>
    </citation>
    <scope>NUCLEOTIDE SEQUENCE [LARGE SCALE GENOMIC DNA]</scope>
    <source>
        <strain evidence="1 2">EX-07</strain>
    </source>
</reference>
<evidence type="ECO:0000313" key="2">
    <source>
        <dbReference type="Proteomes" id="UP000188993"/>
    </source>
</evidence>
<sequence length="52" mass="5569">MSEKEVCWNCSGKGKEECPACLEPYGEIEWDCDYCGGSGYFICGSCGGSGEN</sequence>
<dbReference type="Proteomes" id="UP000188993">
    <property type="component" value="Chromosome"/>
</dbReference>
<organism evidence="1 2">
    <name type="scientific">Jeotgalibaca dankookensis</name>
    <dbReference type="NCBI Taxonomy" id="708126"/>
    <lineage>
        <taxon>Bacteria</taxon>
        <taxon>Bacillati</taxon>
        <taxon>Bacillota</taxon>
        <taxon>Bacilli</taxon>
        <taxon>Lactobacillales</taxon>
        <taxon>Carnobacteriaceae</taxon>
        <taxon>Jeotgalibaca</taxon>
    </lineage>
</organism>
<dbReference type="KEGG" id="jda:BW727_100145"/>
<evidence type="ECO:0000313" key="1">
    <source>
        <dbReference type="EMBL" id="AQS52555.1"/>
    </source>
</evidence>